<dbReference type="FunFam" id="1.10.3720.10:FF:000006">
    <property type="entry name" value="Glutamate/aspartate ABC transporter, permease protein GltK"/>
    <property type="match status" value="1"/>
</dbReference>
<comment type="similarity">
    <text evidence="8">Belongs to the binding-protein-dependent transport system permease family.</text>
</comment>
<organism evidence="10 11">
    <name type="scientific">Anaerofilum hominis</name>
    <dbReference type="NCBI Taxonomy" id="2763016"/>
    <lineage>
        <taxon>Bacteria</taxon>
        <taxon>Bacillati</taxon>
        <taxon>Bacillota</taxon>
        <taxon>Clostridia</taxon>
        <taxon>Eubacteriales</taxon>
        <taxon>Oscillospiraceae</taxon>
        <taxon>Anaerofilum</taxon>
    </lineage>
</organism>
<keyword evidence="2 8" id="KW-0813">Transport</keyword>
<dbReference type="Pfam" id="PF00528">
    <property type="entry name" value="BPD_transp_1"/>
    <property type="match status" value="1"/>
</dbReference>
<dbReference type="EMBL" id="JACONZ010000001">
    <property type="protein sequence ID" value="MBC5580143.1"/>
    <property type="molecule type" value="Genomic_DNA"/>
</dbReference>
<evidence type="ECO:0000256" key="1">
    <source>
        <dbReference type="ARBA" id="ARBA00004651"/>
    </source>
</evidence>
<evidence type="ECO:0000256" key="2">
    <source>
        <dbReference type="ARBA" id="ARBA00022448"/>
    </source>
</evidence>
<dbReference type="AlphaFoldDB" id="A0A923I4H9"/>
<name>A0A923I4H9_9FIRM</name>
<dbReference type="SUPFAM" id="SSF161098">
    <property type="entry name" value="MetI-like"/>
    <property type="match status" value="1"/>
</dbReference>
<keyword evidence="4 8" id="KW-0812">Transmembrane</keyword>
<evidence type="ECO:0000259" key="9">
    <source>
        <dbReference type="PROSITE" id="PS50928"/>
    </source>
</evidence>
<dbReference type="PANTHER" id="PTHR30614">
    <property type="entry name" value="MEMBRANE COMPONENT OF AMINO ACID ABC TRANSPORTER"/>
    <property type="match status" value="1"/>
</dbReference>
<evidence type="ECO:0000256" key="3">
    <source>
        <dbReference type="ARBA" id="ARBA00022475"/>
    </source>
</evidence>
<keyword evidence="11" id="KW-1185">Reference proteome</keyword>
<dbReference type="GO" id="GO:0043190">
    <property type="term" value="C:ATP-binding cassette (ABC) transporter complex"/>
    <property type="evidence" value="ECO:0007669"/>
    <property type="project" value="InterPro"/>
</dbReference>
<comment type="caution">
    <text evidence="10">The sequence shown here is derived from an EMBL/GenBank/DDBJ whole genome shotgun (WGS) entry which is preliminary data.</text>
</comment>
<dbReference type="PROSITE" id="PS50928">
    <property type="entry name" value="ABC_TM1"/>
    <property type="match status" value="1"/>
</dbReference>
<accession>A0A923I4H9</accession>
<sequence>MDLSYIAALMPALMQGLWQTLKIFALTLVFSLPLGLVFTLGSISRVLPLRWLARGYIWIFRGTPLMLQLFFVYYGLPFLGLTFDRFPAAVLTFVLNYAAYFAEIYRGGIQSIDRGQHEAAKTLGFTPWQTMRLIIIPQTVSRVIPPVCNETITLVKDTALVTAIGVGELLKAAQGAVNRDVNITAYVVAAVIYLAITFVMTMVYERLEKYFSRHQKKEA</sequence>
<reference evidence="10" key="1">
    <citation type="submission" date="2020-08" db="EMBL/GenBank/DDBJ databases">
        <title>Genome public.</title>
        <authorList>
            <person name="Liu C."/>
            <person name="Sun Q."/>
        </authorList>
    </citation>
    <scope>NUCLEOTIDE SEQUENCE</scope>
    <source>
        <strain evidence="10">BX8</strain>
    </source>
</reference>
<evidence type="ECO:0000256" key="4">
    <source>
        <dbReference type="ARBA" id="ARBA00022692"/>
    </source>
</evidence>
<dbReference type="Proteomes" id="UP000659630">
    <property type="component" value="Unassembled WGS sequence"/>
</dbReference>
<feature type="transmembrane region" description="Helical" evidence="8">
    <location>
        <begin position="55"/>
        <end position="74"/>
    </location>
</feature>
<evidence type="ECO:0000256" key="5">
    <source>
        <dbReference type="ARBA" id="ARBA00022970"/>
    </source>
</evidence>
<dbReference type="InterPro" id="IPR043429">
    <property type="entry name" value="ArtM/GltK/GlnP/TcyL/YhdX-like"/>
</dbReference>
<proteinExistence type="inferred from homology"/>
<gene>
    <name evidence="10" type="ORF">H8S23_01325</name>
</gene>
<dbReference type="InterPro" id="IPR010065">
    <property type="entry name" value="AA_ABC_transptr_permease_3TM"/>
</dbReference>
<dbReference type="GO" id="GO:0022857">
    <property type="term" value="F:transmembrane transporter activity"/>
    <property type="evidence" value="ECO:0007669"/>
    <property type="project" value="InterPro"/>
</dbReference>
<dbReference type="InterPro" id="IPR000515">
    <property type="entry name" value="MetI-like"/>
</dbReference>
<dbReference type="PANTHER" id="PTHR30614:SF0">
    <property type="entry name" value="L-CYSTINE TRANSPORT SYSTEM PERMEASE PROTEIN TCYL"/>
    <property type="match status" value="1"/>
</dbReference>
<feature type="transmembrane region" description="Helical" evidence="8">
    <location>
        <begin position="183"/>
        <end position="204"/>
    </location>
</feature>
<evidence type="ECO:0000256" key="6">
    <source>
        <dbReference type="ARBA" id="ARBA00022989"/>
    </source>
</evidence>
<evidence type="ECO:0000313" key="11">
    <source>
        <dbReference type="Proteomes" id="UP000659630"/>
    </source>
</evidence>
<dbReference type="RefSeq" id="WP_186886514.1">
    <property type="nucleotide sequence ID" value="NZ_JACONZ010000001.1"/>
</dbReference>
<feature type="domain" description="ABC transmembrane type-1" evidence="9">
    <location>
        <begin position="17"/>
        <end position="204"/>
    </location>
</feature>
<evidence type="ECO:0000256" key="7">
    <source>
        <dbReference type="ARBA" id="ARBA00023136"/>
    </source>
</evidence>
<comment type="subcellular location">
    <subcellularLocation>
        <location evidence="1 8">Cell membrane</location>
        <topology evidence="1 8">Multi-pass membrane protein</topology>
    </subcellularLocation>
</comment>
<keyword evidence="7 8" id="KW-0472">Membrane</keyword>
<dbReference type="NCBIfam" id="TIGR01726">
    <property type="entry name" value="HEQRo_perm_3TM"/>
    <property type="match status" value="1"/>
</dbReference>
<dbReference type="GO" id="GO:0006865">
    <property type="term" value="P:amino acid transport"/>
    <property type="evidence" value="ECO:0007669"/>
    <property type="project" value="UniProtKB-KW"/>
</dbReference>
<protein>
    <submittedName>
        <fullName evidence="10">Amino acid ABC transporter permease</fullName>
    </submittedName>
</protein>
<dbReference type="InterPro" id="IPR035906">
    <property type="entry name" value="MetI-like_sf"/>
</dbReference>
<evidence type="ECO:0000256" key="8">
    <source>
        <dbReference type="RuleBase" id="RU363032"/>
    </source>
</evidence>
<keyword evidence="3" id="KW-1003">Cell membrane</keyword>
<dbReference type="Gene3D" id="1.10.3720.10">
    <property type="entry name" value="MetI-like"/>
    <property type="match status" value="1"/>
</dbReference>
<keyword evidence="6 8" id="KW-1133">Transmembrane helix</keyword>
<keyword evidence="5" id="KW-0029">Amino-acid transport</keyword>
<dbReference type="CDD" id="cd06261">
    <property type="entry name" value="TM_PBP2"/>
    <property type="match status" value="1"/>
</dbReference>
<feature type="transmembrane region" description="Helical" evidence="8">
    <location>
        <begin position="86"/>
        <end position="105"/>
    </location>
</feature>
<evidence type="ECO:0000313" key="10">
    <source>
        <dbReference type="EMBL" id="MBC5580143.1"/>
    </source>
</evidence>
<feature type="transmembrane region" description="Helical" evidence="8">
    <location>
        <begin position="23"/>
        <end position="43"/>
    </location>
</feature>